<dbReference type="OrthoDB" id="1935635at2759"/>
<dbReference type="Proteomes" id="UP000541444">
    <property type="component" value="Unassembled WGS sequence"/>
</dbReference>
<feature type="region of interest" description="Disordered" evidence="2">
    <location>
        <begin position="53"/>
        <end position="83"/>
    </location>
</feature>
<dbReference type="InterPro" id="IPR036249">
    <property type="entry name" value="Thioredoxin-like_sf"/>
</dbReference>
<dbReference type="PANTHER" id="PTHR18929">
    <property type="entry name" value="PROTEIN DISULFIDE ISOMERASE"/>
    <property type="match status" value="1"/>
</dbReference>
<sequence>MATRILLLALSAPLISTTLCSATLEKESSKSYDKDVDEDLKYIIEEEEKYEASFVRKPNPEEAEHVHEDHADHEENSPSPFEEKDVMVLNEGNFTDYVEKNRYVMVEFYAPWCGHCQVLVPEYAAAARELKGEAVLAKVDVTVSNNLE</sequence>
<feature type="signal peptide" evidence="3">
    <location>
        <begin position="1"/>
        <end position="22"/>
    </location>
</feature>
<evidence type="ECO:0000313" key="6">
    <source>
        <dbReference type="Proteomes" id="UP000541444"/>
    </source>
</evidence>
<dbReference type="AlphaFoldDB" id="A0A7J7NVN9"/>
<dbReference type="EMBL" id="JACGCM010000544">
    <property type="protein sequence ID" value="KAF6171062.1"/>
    <property type="molecule type" value="Genomic_DNA"/>
</dbReference>
<dbReference type="InterPro" id="IPR013766">
    <property type="entry name" value="Thioredoxin_domain"/>
</dbReference>
<dbReference type="PANTHER" id="PTHR18929:SF246">
    <property type="entry name" value="PROTEIN DISULFIDE ISOMERASE-LIKE 1-4"/>
    <property type="match status" value="1"/>
</dbReference>
<feature type="compositionally biased region" description="Basic and acidic residues" evidence="2">
    <location>
        <begin position="58"/>
        <end position="83"/>
    </location>
</feature>
<evidence type="ECO:0000256" key="3">
    <source>
        <dbReference type="SAM" id="SignalP"/>
    </source>
</evidence>
<dbReference type="GO" id="GO:0034976">
    <property type="term" value="P:response to endoplasmic reticulum stress"/>
    <property type="evidence" value="ECO:0007669"/>
    <property type="project" value="TreeGrafter"/>
</dbReference>
<comment type="caution">
    <text evidence="5">The sequence shown here is derived from an EMBL/GenBank/DDBJ whole genome shotgun (WGS) entry which is preliminary data.</text>
</comment>
<evidence type="ECO:0000256" key="2">
    <source>
        <dbReference type="SAM" id="MobiDB-lite"/>
    </source>
</evidence>
<dbReference type="Pfam" id="PF00085">
    <property type="entry name" value="Thioredoxin"/>
    <property type="match status" value="1"/>
</dbReference>
<comment type="similarity">
    <text evidence="1">Belongs to the protein disulfide isomerase family.</text>
</comment>
<feature type="chain" id="PRO_5029728878" description="Thioredoxin domain-containing protein" evidence="3">
    <location>
        <begin position="23"/>
        <end position="148"/>
    </location>
</feature>
<feature type="domain" description="Thioredoxin" evidence="4">
    <location>
        <begin position="53"/>
        <end position="148"/>
    </location>
</feature>
<evidence type="ECO:0000313" key="5">
    <source>
        <dbReference type="EMBL" id="KAF6171062.1"/>
    </source>
</evidence>
<dbReference type="PROSITE" id="PS51352">
    <property type="entry name" value="THIOREDOXIN_2"/>
    <property type="match status" value="1"/>
</dbReference>
<dbReference type="GO" id="GO:0003756">
    <property type="term" value="F:protein disulfide isomerase activity"/>
    <property type="evidence" value="ECO:0007669"/>
    <property type="project" value="TreeGrafter"/>
</dbReference>
<dbReference type="CDD" id="cd02961">
    <property type="entry name" value="PDI_a_family"/>
    <property type="match status" value="1"/>
</dbReference>
<gene>
    <name evidence="5" type="ORF">GIB67_014642</name>
</gene>
<name>A0A7J7NVN9_9MAGN</name>
<protein>
    <recommendedName>
        <fullName evidence="4">Thioredoxin domain-containing protein</fullName>
    </recommendedName>
</protein>
<accession>A0A7J7NVN9</accession>
<dbReference type="InterPro" id="IPR017937">
    <property type="entry name" value="Thioredoxin_CS"/>
</dbReference>
<reference evidence="5 6" key="1">
    <citation type="journal article" date="2020" name="IScience">
        <title>Genome Sequencing of the Endangered Kingdonia uniflora (Circaeasteraceae, Ranunculales) Reveals Potential Mechanisms of Evolutionary Specialization.</title>
        <authorList>
            <person name="Sun Y."/>
            <person name="Deng T."/>
            <person name="Zhang A."/>
            <person name="Moore M.J."/>
            <person name="Landis J.B."/>
            <person name="Lin N."/>
            <person name="Zhang H."/>
            <person name="Zhang X."/>
            <person name="Huang J."/>
            <person name="Zhang X."/>
            <person name="Sun H."/>
            <person name="Wang H."/>
        </authorList>
    </citation>
    <scope>NUCLEOTIDE SEQUENCE [LARGE SCALE GENOMIC DNA]</scope>
    <source>
        <strain evidence="5">TB1705</strain>
        <tissue evidence="5">Leaf</tissue>
    </source>
</reference>
<evidence type="ECO:0000256" key="1">
    <source>
        <dbReference type="ARBA" id="ARBA00006347"/>
    </source>
</evidence>
<dbReference type="GO" id="GO:0006457">
    <property type="term" value="P:protein folding"/>
    <property type="evidence" value="ECO:0007669"/>
    <property type="project" value="TreeGrafter"/>
</dbReference>
<dbReference type="SUPFAM" id="SSF52833">
    <property type="entry name" value="Thioredoxin-like"/>
    <property type="match status" value="1"/>
</dbReference>
<organism evidence="5 6">
    <name type="scientific">Kingdonia uniflora</name>
    <dbReference type="NCBI Taxonomy" id="39325"/>
    <lineage>
        <taxon>Eukaryota</taxon>
        <taxon>Viridiplantae</taxon>
        <taxon>Streptophyta</taxon>
        <taxon>Embryophyta</taxon>
        <taxon>Tracheophyta</taxon>
        <taxon>Spermatophyta</taxon>
        <taxon>Magnoliopsida</taxon>
        <taxon>Ranunculales</taxon>
        <taxon>Circaeasteraceae</taxon>
        <taxon>Kingdonia</taxon>
    </lineage>
</organism>
<dbReference type="Gene3D" id="3.40.30.10">
    <property type="entry name" value="Glutaredoxin"/>
    <property type="match status" value="1"/>
</dbReference>
<evidence type="ECO:0000259" key="4">
    <source>
        <dbReference type="PROSITE" id="PS51352"/>
    </source>
</evidence>
<keyword evidence="3" id="KW-0732">Signal</keyword>
<dbReference type="GO" id="GO:0005783">
    <property type="term" value="C:endoplasmic reticulum"/>
    <property type="evidence" value="ECO:0007669"/>
    <property type="project" value="TreeGrafter"/>
</dbReference>
<keyword evidence="6" id="KW-1185">Reference proteome</keyword>
<proteinExistence type="inferred from homology"/>
<dbReference type="PROSITE" id="PS00194">
    <property type="entry name" value="THIOREDOXIN_1"/>
    <property type="match status" value="1"/>
</dbReference>